<comment type="caution">
    <text evidence="1">The sequence shown here is derived from an EMBL/GenBank/DDBJ whole genome shotgun (WGS) entry which is preliminary data.</text>
</comment>
<name>A0ACC2SE13_9FUNG</name>
<evidence type="ECO:0000313" key="2">
    <source>
        <dbReference type="Proteomes" id="UP001165960"/>
    </source>
</evidence>
<reference evidence="1" key="1">
    <citation type="submission" date="2022-04" db="EMBL/GenBank/DDBJ databases">
        <title>Genome of the entomopathogenic fungus Entomophthora muscae.</title>
        <authorList>
            <person name="Elya C."/>
            <person name="Lovett B.R."/>
            <person name="Lee E."/>
            <person name="Macias A.M."/>
            <person name="Hajek A.E."/>
            <person name="De Bivort B.L."/>
            <person name="Kasson M.T."/>
            <person name="De Fine Licht H.H."/>
            <person name="Stajich J.E."/>
        </authorList>
    </citation>
    <scope>NUCLEOTIDE SEQUENCE</scope>
    <source>
        <strain evidence="1">Berkeley</strain>
    </source>
</reference>
<dbReference type="Proteomes" id="UP001165960">
    <property type="component" value="Unassembled WGS sequence"/>
</dbReference>
<protein>
    <submittedName>
        <fullName evidence="1">HOG (High osmolarity glycerol) pathway protein</fullName>
    </submittedName>
</protein>
<keyword evidence="2" id="KW-1185">Reference proteome</keyword>
<gene>
    <name evidence="1" type="primary">NBP2_2</name>
    <name evidence="1" type="ORF">DSO57_1029724</name>
</gene>
<accession>A0ACC2SE13</accession>
<evidence type="ECO:0000313" key="1">
    <source>
        <dbReference type="EMBL" id="KAJ9060537.1"/>
    </source>
</evidence>
<organism evidence="1 2">
    <name type="scientific">Entomophthora muscae</name>
    <dbReference type="NCBI Taxonomy" id="34485"/>
    <lineage>
        <taxon>Eukaryota</taxon>
        <taxon>Fungi</taxon>
        <taxon>Fungi incertae sedis</taxon>
        <taxon>Zoopagomycota</taxon>
        <taxon>Entomophthoromycotina</taxon>
        <taxon>Entomophthoromycetes</taxon>
        <taxon>Entomophthorales</taxon>
        <taxon>Entomophthoraceae</taxon>
        <taxon>Entomophthora</taxon>
    </lineage>
</organism>
<sequence>MSKLAFAALSDKDKEIKFREEFWSTSEIKVRDYGFPGWDLRHWGQPLPDDETESEGESEGSLEKKSDECTGPVRALYDFEAENPSELSFRKGDELYIHYRQCEGWLVGFFKDEKLGLIPENYVEFIASETK</sequence>
<dbReference type="EMBL" id="QTSX02005169">
    <property type="protein sequence ID" value="KAJ9060537.1"/>
    <property type="molecule type" value="Genomic_DNA"/>
</dbReference>
<proteinExistence type="predicted"/>